<keyword evidence="1" id="KW-1133">Transmembrane helix</keyword>
<proteinExistence type="predicted"/>
<keyword evidence="3" id="KW-1185">Reference proteome</keyword>
<evidence type="ECO:0000256" key="1">
    <source>
        <dbReference type="SAM" id="Phobius"/>
    </source>
</evidence>
<name>A0ABN1Q0V9_9ACTN</name>
<gene>
    <name evidence="2" type="ORF">GCM10009550_01010</name>
</gene>
<organism evidence="2 3">
    <name type="scientific">Actinocorallia libanotica</name>
    <dbReference type="NCBI Taxonomy" id="46162"/>
    <lineage>
        <taxon>Bacteria</taxon>
        <taxon>Bacillati</taxon>
        <taxon>Actinomycetota</taxon>
        <taxon>Actinomycetes</taxon>
        <taxon>Streptosporangiales</taxon>
        <taxon>Thermomonosporaceae</taxon>
        <taxon>Actinocorallia</taxon>
    </lineage>
</organism>
<comment type="caution">
    <text evidence="2">The sequence shown here is derived from an EMBL/GenBank/DDBJ whole genome shotgun (WGS) entry which is preliminary data.</text>
</comment>
<keyword evidence="1" id="KW-0472">Membrane</keyword>
<dbReference type="EMBL" id="BAAAHH010000001">
    <property type="protein sequence ID" value="GAA0935775.1"/>
    <property type="molecule type" value="Genomic_DNA"/>
</dbReference>
<dbReference type="RefSeq" id="WP_344235432.1">
    <property type="nucleotide sequence ID" value="NZ_BAAAHH010000001.1"/>
</dbReference>
<protein>
    <submittedName>
        <fullName evidence="2">Uncharacterized protein</fullName>
    </submittedName>
</protein>
<evidence type="ECO:0000313" key="3">
    <source>
        <dbReference type="Proteomes" id="UP001500665"/>
    </source>
</evidence>
<dbReference type="Proteomes" id="UP001500665">
    <property type="component" value="Unassembled WGS sequence"/>
</dbReference>
<accession>A0ABN1Q0V9</accession>
<reference evidence="2 3" key="1">
    <citation type="journal article" date="2019" name="Int. J. Syst. Evol. Microbiol.">
        <title>The Global Catalogue of Microorganisms (GCM) 10K type strain sequencing project: providing services to taxonomists for standard genome sequencing and annotation.</title>
        <authorList>
            <consortium name="The Broad Institute Genomics Platform"/>
            <consortium name="The Broad Institute Genome Sequencing Center for Infectious Disease"/>
            <person name="Wu L."/>
            <person name="Ma J."/>
        </authorList>
    </citation>
    <scope>NUCLEOTIDE SEQUENCE [LARGE SCALE GENOMIC DNA]</scope>
    <source>
        <strain evidence="2 3">JCM 10696</strain>
    </source>
</reference>
<keyword evidence="1" id="KW-0812">Transmembrane</keyword>
<feature type="transmembrane region" description="Helical" evidence="1">
    <location>
        <begin position="5"/>
        <end position="26"/>
    </location>
</feature>
<sequence>MRQFIVRYTTILVALGAAGVAIGWIADDLRPAVQSVAGFGR</sequence>
<evidence type="ECO:0000313" key="2">
    <source>
        <dbReference type="EMBL" id="GAA0935775.1"/>
    </source>
</evidence>